<evidence type="ECO:0000259" key="2">
    <source>
        <dbReference type="Pfam" id="PF18885"/>
    </source>
</evidence>
<gene>
    <name evidence="3" type="ORF">AZ78_1763</name>
</gene>
<organism evidence="3 4">
    <name type="scientific">Lysobacter capsici AZ78</name>
    <dbReference type="NCBI Taxonomy" id="1444315"/>
    <lineage>
        <taxon>Bacteria</taxon>
        <taxon>Pseudomonadati</taxon>
        <taxon>Pseudomonadota</taxon>
        <taxon>Gammaproteobacteria</taxon>
        <taxon>Lysobacterales</taxon>
        <taxon>Lysobacteraceae</taxon>
        <taxon>Lysobacter</taxon>
    </lineage>
</organism>
<dbReference type="OrthoDB" id="3699461at2"/>
<comment type="caution">
    <text evidence="3">The sequence shown here is derived from an EMBL/GenBank/DDBJ whole genome shotgun (WGS) entry which is preliminary data.</text>
</comment>
<keyword evidence="4" id="KW-1185">Reference proteome</keyword>
<reference evidence="3 4" key="1">
    <citation type="journal article" date="2014" name="Genome Announc.">
        <title>Draft Genome Sequence of Lysobacter capsici AZ78, a Bacterium Antagonistic to Plant-Pathogenic Oomycetes.</title>
        <authorList>
            <person name="Puopolo G."/>
            <person name="Sonego P."/>
            <person name="Engelen K."/>
            <person name="Pertot I."/>
        </authorList>
    </citation>
    <scope>NUCLEOTIDE SEQUENCE [LARGE SCALE GENOMIC DNA]</scope>
    <source>
        <strain evidence="3 4">AZ78</strain>
    </source>
</reference>
<dbReference type="AlphaFoldDB" id="A0A108U808"/>
<evidence type="ECO:0000256" key="1">
    <source>
        <dbReference type="SAM" id="SignalP"/>
    </source>
</evidence>
<sequence>MNKLLLIAAALLVGAPLLASATAYVPRPSYAGVYQTYNPTITDYFYTTNYPESYASLSNGYSSQGVPFYIEQTPQAHTIPLHRYWKGAPSTEHVYITPDQYPQDLVNVTSAGYTYQGIAGYIYPKSLVDNLAPQLLGGMVPLYRLAKFNGANNDLQHKFTISESEKNTLIGQGWSFDHVEGYVPRWTVNAQFLGGFPTFTGGHVITRRCAAGAQCPGGASFRNGYNGYKFVNSTTKPAGTTTQVMTFDLFSPDLFSAGQQEHIAIGMHGHWNIDLSNIDNAANLANNHHALGIIIGASSCGLNVRVEAFWPTGNNLSPCNGQGNMLNNQTYRFRIAVTDSGMISYTVHTISPSGLVIAQVASDVVDSGGLFTGKNYGFPSGDTGYFIIPATMSNNDYSIYFSNLNVTWQ</sequence>
<accession>A0A108U808</accession>
<feature type="signal peptide" evidence="1">
    <location>
        <begin position="1"/>
        <end position="21"/>
    </location>
</feature>
<proteinExistence type="predicted"/>
<protein>
    <submittedName>
        <fullName evidence="3">Hemagglutinin protein</fullName>
    </submittedName>
</protein>
<dbReference type="EMBL" id="JAJA02000001">
    <property type="protein sequence ID" value="KWS04214.1"/>
    <property type="molecule type" value="Genomic_DNA"/>
</dbReference>
<feature type="domain" description="DUF5648" evidence="2">
    <location>
        <begin position="33"/>
        <end position="183"/>
    </location>
</feature>
<feature type="chain" id="PRO_5007131664" evidence="1">
    <location>
        <begin position="22"/>
        <end position="409"/>
    </location>
</feature>
<evidence type="ECO:0000313" key="3">
    <source>
        <dbReference type="EMBL" id="KWS04214.1"/>
    </source>
</evidence>
<dbReference type="RefSeq" id="WP_051546724.1">
    <property type="nucleotide sequence ID" value="NZ_JAJA02000001.1"/>
</dbReference>
<name>A0A108U808_9GAMM</name>
<dbReference type="Pfam" id="PF18885">
    <property type="entry name" value="DUF5648"/>
    <property type="match status" value="1"/>
</dbReference>
<keyword evidence="1" id="KW-0732">Signal</keyword>
<evidence type="ECO:0000313" key="4">
    <source>
        <dbReference type="Proteomes" id="UP000023435"/>
    </source>
</evidence>
<dbReference type="Proteomes" id="UP000023435">
    <property type="component" value="Unassembled WGS sequence"/>
</dbReference>
<dbReference type="InterPro" id="IPR043708">
    <property type="entry name" value="DUF5648"/>
</dbReference>